<keyword evidence="5" id="KW-0436">Ligase</keyword>
<comment type="catalytic activity">
    <reaction evidence="12">
        <text>tRNA(Val) + L-valine + ATP = L-valyl-tRNA(Val) + AMP + diphosphate</text>
        <dbReference type="Rhea" id="RHEA:10704"/>
        <dbReference type="Rhea" id="RHEA-COMP:9672"/>
        <dbReference type="Rhea" id="RHEA-COMP:9708"/>
        <dbReference type="ChEBI" id="CHEBI:30616"/>
        <dbReference type="ChEBI" id="CHEBI:33019"/>
        <dbReference type="ChEBI" id="CHEBI:57762"/>
        <dbReference type="ChEBI" id="CHEBI:78442"/>
        <dbReference type="ChEBI" id="CHEBI:78537"/>
        <dbReference type="ChEBI" id="CHEBI:456215"/>
        <dbReference type="EC" id="6.1.1.9"/>
    </reaction>
</comment>
<dbReference type="PANTHER" id="PTHR11946">
    <property type="entry name" value="VALYL-TRNA SYNTHETASES"/>
    <property type="match status" value="1"/>
</dbReference>
<dbReference type="PRINTS" id="PR00986">
    <property type="entry name" value="TRNASYNTHVAL"/>
</dbReference>
<evidence type="ECO:0000259" key="15">
    <source>
        <dbReference type="Pfam" id="PF08264"/>
    </source>
</evidence>
<name>A0A0F9MWI3_9ZZZZ</name>
<evidence type="ECO:0000256" key="7">
    <source>
        <dbReference type="ARBA" id="ARBA00022840"/>
    </source>
</evidence>
<accession>A0A0F9MWI3</accession>
<dbReference type="InterPro" id="IPR037118">
    <property type="entry name" value="Val-tRNA_synth_C_sf"/>
</dbReference>
<evidence type="ECO:0000259" key="14">
    <source>
        <dbReference type="Pfam" id="PF00133"/>
    </source>
</evidence>
<dbReference type="PROSITE" id="PS00178">
    <property type="entry name" value="AA_TRNA_LIGASE_I"/>
    <property type="match status" value="1"/>
</dbReference>
<evidence type="ECO:0000256" key="5">
    <source>
        <dbReference type="ARBA" id="ARBA00022598"/>
    </source>
</evidence>
<dbReference type="GO" id="GO:0002161">
    <property type="term" value="F:aminoacyl-tRNA deacylase activity"/>
    <property type="evidence" value="ECO:0007669"/>
    <property type="project" value="InterPro"/>
</dbReference>
<dbReference type="GO" id="GO:0006438">
    <property type="term" value="P:valyl-tRNA aminoacylation"/>
    <property type="evidence" value="ECO:0007669"/>
    <property type="project" value="InterPro"/>
</dbReference>
<dbReference type="GO" id="GO:0004832">
    <property type="term" value="F:valine-tRNA ligase activity"/>
    <property type="evidence" value="ECO:0007669"/>
    <property type="project" value="UniProtKB-EC"/>
</dbReference>
<comment type="subcellular location">
    <subcellularLocation>
        <location evidence="1">Cytoplasm</location>
    </subcellularLocation>
</comment>
<dbReference type="InterPro" id="IPR009080">
    <property type="entry name" value="tRNAsynth_Ia_anticodon-bd"/>
</dbReference>
<feature type="domain" description="Aminoacyl-tRNA synthetase class Ia" evidence="14">
    <location>
        <begin position="20"/>
        <end position="595"/>
    </location>
</feature>
<dbReference type="FunFam" id="3.40.50.620:FF:000098">
    <property type="entry name" value="Valine--tRNA ligase"/>
    <property type="match status" value="1"/>
</dbReference>
<dbReference type="HAMAP" id="MF_02004">
    <property type="entry name" value="Val_tRNA_synth_type1"/>
    <property type="match status" value="1"/>
</dbReference>
<evidence type="ECO:0000256" key="1">
    <source>
        <dbReference type="ARBA" id="ARBA00004496"/>
    </source>
</evidence>
<dbReference type="Gene3D" id="1.10.730.10">
    <property type="entry name" value="Isoleucyl-tRNA Synthetase, Domain 1"/>
    <property type="match status" value="1"/>
</dbReference>
<evidence type="ECO:0000256" key="8">
    <source>
        <dbReference type="ARBA" id="ARBA00022917"/>
    </source>
</evidence>
<dbReference type="InterPro" id="IPR033705">
    <property type="entry name" value="Anticodon_Ia_Val"/>
</dbReference>
<protein>
    <recommendedName>
        <fullName evidence="3">valine--tRNA ligase</fullName>
        <ecNumber evidence="3">6.1.1.9</ecNumber>
    </recommendedName>
    <alternativeName>
        <fullName evidence="11">Valyl-tRNA synthetase</fullName>
    </alternativeName>
</protein>
<keyword evidence="10" id="KW-0030">Aminoacyl-tRNA synthetase</keyword>
<sequence length="915" mass="107427">MIDFNNLSRVHEPKKIEKGIYEWWESQGYFRPEKQRELGLVKENGPRFCITLPPPNVTGVLHLGHAIVLTLEDLMTRYERMKQKETLFLPGTDHAGIATQNVVERELAKKEIYRKEIGRKKFLKEVWDWTNKCQKIILGQSRSMGASCDWTRNRFTLDERYSKAVITAFNHLYKKGLIYRGKYMINWCPGRCESAISNLEAESEEYESYLWYLKYPIIMDKWNGPKEEWASGNWAKGATEFIMLATTRPETLLGDTAVAIAPNHQEFSKYKGKTAVLPVLGRKIPIFEDSYVDPKFGTGALKITPAHDPNDYEIGIKYNLEAITVIDKSGKMVPEYSGKYANLDRFECRNEIIKDLEKEGLLEKIEPYSHTVTHCQRCNTIIEPRISTQWFVRTRTLAREAMDAVKSGRTMMIPEREEMRFYQWMENIRDWCISRQLWWGHQIPVWYCSNGHEICEMEEPIQCPTCNDKTLKQDEDVLDTWFSSGLWPFATLGWPNLESEDFIRYYPNNIRETGIDILFFWVAREMMLGLELTKQSPYRICYFHGIIRNDQGKKISKSMENIEQYDPLKIIEKYGSDSLRFTFIANTVPGKDLNLGKGLLKASKNFCNKIWQSTNYILSNLDKTEKIERFSSLDQMEKLHIGDRWILSRLNKMIKKVNNYYEEYSYINAARSIRSFFWDEFCDWYIEISKIRIYDENERDKITPISILLYVLEITLRLLHPIIPFLTEALWQTLPEKVKDGPALIVAKWPEFDESLIDDMLDQDFGLISSLIREIRRVRKEFNIKPGLKIPLIIQTGDNRELIKNTASEIIALSHIDQNQFKIDETDVPKHSARIVLQGIIIYLPLEGIIDLNIEIERISKQIKLIEEHKQKSEKKLSGPFSQRANPEIVQREEEKLKQLKERKRILEEQLEILR</sequence>
<dbReference type="InterPro" id="IPR009008">
    <property type="entry name" value="Val/Leu/Ile-tRNA-synth_edit"/>
</dbReference>
<evidence type="ECO:0000256" key="2">
    <source>
        <dbReference type="ARBA" id="ARBA00011245"/>
    </source>
</evidence>
<dbReference type="InterPro" id="IPR014729">
    <property type="entry name" value="Rossmann-like_a/b/a_fold"/>
</dbReference>
<dbReference type="InterPro" id="IPR001412">
    <property type="entry name" value="aa-tRNA-synth_I_CS"/>
</dbReference>
<dbReference type="InterPro" id="IPR002303">
    <property type="entry name" value="Valyl-tRNA_ligase"/>
</dbReference>
<dbReference type="NCBIfam" id="NF004349">
    <property type="entry name" value="PRK05729.1"/>
    <property type="match status" value="1"/>
</dbReference>
<dbReference type="GO" id="GO:0005524">
    <property type="term" value="F:ATP binding"/>
    <property type="evidence" value="ECO:0007669"/>
    <property type="project" value="UniProtKB-KW"/>
</dbReference>
<dbReference type="SUPFAM" id="SSF50677">
    <property type="entry name" value="ValRS/IleRS/LeuRS editing domain"/>
    <property type="match status" value="1"/>
</dbReference>
<feature type="coiled-coil region" evidence="13">
    <location>
        <begin position="849"/>
        <end position="910"/>
    </location>
</feature>
<comment type="caution">
    <text evidence="16">The sequence shown here is derived from an EMBL/GenBank/DDBJ whole genome shotgun (WGS) entry which is preliminary data.</text>
</comment>
<dbReference type="InterPro" id="IPR013155">
    <property type="entry name" value="M/V/L/I-tRNA-synth_anticd-bd"/>
</dbReference>
<proteinExistence type="inferred from homology"/>
<dbReference type="Gene3D" id="3.40.50.620">
    <property type="entry name" value="HUPs"/>
    <property type="match status" value="2"/>
</dbReference>
<evidence type="ECO:0000313" key="16">
    <source>
        <dbReference type="EMBL" id="KKN10099.1"/>
    </source>
</evidence>
<evidence type="ECO:0000256" key="11">
    <source>
        <dbReference type="ARBA" id="ARBA00029936"/>
    </source>
</evidence>
<keyword evidence="7" id="KW-0067">ATP-binding</keyword>
<dbReference type="FunFam" id="1.10.730.10:FF:000014">
    <property type="entry name" value="Valine--tRNA ligase"/>
    <property type="match status" value="1"/>
</dbReference>
<dbReference type="InterPro" id="IPR002300">
    <property type="entry name" value="aa-tRNA-synth_Ia"/>
</dbReference>
<organism evidence="16">
    <name type="scientific">marine sediment metagenome</name>
    <dbReference type="NCBI Taxonomy" id="412755"/>
    <lineage>
        <taxon>unclassified sequences</taxon>
        <taxon>metagenomes</taxon>
        <taxon>ecological metagenomes</taxon>
    </lineage>
</organism>
<dbReference type="EC" id="6.1.1.9" evidence="3"/>
<keyword evidence="8" id="KW-0648">Protein biosynthesis</keyword>
<evidence type="ECO:0000256" key="10">
    <source>
        <dbReference type="ARBA" id="ARBA00023146"/>
    </source>
</evidence>
<dbReference type="PANTHER" id="PTHR11946:SF93">
    <property type="entry name" value="VALINE--TRNA LIGASE, CHLOROPLASTIC_MITOCHONDRIAL 2"/>
    <property type="match status" value="1"/>
</dbReference>
<dbReference type="AlphaFoldDB" id="A0A0F9MWI3"/>
<evidence type="ECO:0000256" key="3">
    <source>
        <dbReference type="ARBA" id="ARBA00013169"/>
    </source>
</evidence>
<dbReference type="CDD" id="cd00817">
    <property type="entry name" value="ValRS_core"/>
    <property type="match status" value="1"/>
</dbReference>
<dbReference type="Pfam" id="PF00133">
    <property type="entry name" value="tRNA-synt_1"/>
    <property type="match status" value="1"/>
</dbReference>
<evidence type="ECO:0000256" key="9">
    <source>
        <dbReference type="ARBA" id="ARBA00023054"/>
    </source>
</evidence>
<dbReference type="Pfam" id="PF08264">
    <property type="entry name" value="Anticodon_1"/>
    <property type="match status" value="1"/>
</dbReference>
<evidence type="ECO:0000256" key="12">
    <source>
        <dbReference type="ARBA" id="ARBA00047552"/>
    </source>
</evidence>
<gene>
    <name evidence="16" type="ORF">LCGC14_1039990</name>
</gene>
<dbReference type="EMBL" id="LAZR01004277">
    <property type="protein sequence ID" value="KKN10099.1"/>
    <property type="molecule type" value="Genomic_DNA"/>
</dbReference>
<evidence type="ECO:0000256" key="13">
    <source>
        <dbReference type="SAM" id="Coils"/>
    </source>
</evidence>
<dbReference type="InterPro" id="IPR010978">
    <property type="entry name" value="tRNA-bd_arm"/>
</dbReference>
<keyword evidence="6" id="KW-0547">Nucleotide-binding</keyword>
<dbReference type="GO" id="GO:0005829">
    <property type="term" value="C:cytosol"/>
    <property type="evidence" value="ECO:0007669"/>
    <property type="project" value="TreeGrafter"/>
</dbReference>
<keyword evidence="9 13" id="KW-0175">Coiled coil</keyword>
<reference evidence="16" key="1">
    <citation type="journal article" date="2015" name="Nature">
        <title>Complex archaea that bridge the gap between prokaryotes and eukaryotes.</title>
        <authorList>
            <person name="Spang A."/>
            <person name="Saw J.H."/>
            <person name="Jorgensen S.L."/>
            <person name="Zaremba-Niedzwiedzka K."/>
            <person name="Martijn J."/>
            <person name="Lind A.E."/>
            <person name="van Eijk R."/>
            <person name="Schleper C."/>
            <person name="Guy L."/>
            <person name="Ettema T.J."/>
        </authorList>
    </citation>
    <scope>NUCLEOTIDE SEQUENCE</scope>
</reference>
<dbReference type="Gene3D" id="1.10.287.380">
    <property type="entry name" value="Valyl-tRNA synthetase, C-terminal domain"/>
    <property type="match status" value="1"/>
</dbReference>
<comment type="subunit">
    <text evidence="2">Monomer.</text>
</comment>
<dbReference type="CDD" id="cd07962">
    <property type="entry name" value="Anticodon_Ia_Val"/>
    <property type="match status" value="1"/>
</dbReference>
<keyword evidence="4" id="KW-0963">Cytoplasm</keyword>
<feature type="domain" description="Methionyl/Valyl/Leucyl/Isoleucyl-tRNA synthetase anticodon-binding" evidence="15">
    <location>
        <begin position="643"/>
        <end position="793"/>
    </location>
</feature>
<dbReference type="SUPFAM" id="SSF46589">
    <property type="entry name" value="tRNA-binding arm"/>
    <property type="match status" value="1"/>
</dbReference>
<dbReference type="SUPFAM" id="SSF52374">
    <property type="entry name" value="Nucleotidylyl transferase"/>
    <property type="match status" value="1"/>
</dbReference>
<dbReference type="FunFam" id="3.40.50.620:FF:000032">
    <property type="entry name" value="Valine--tRNA ligase"/>
    <property type="match status" value="1"/>
</dbReference>
<evidence type="ECO:0000256" key="6">
    <source>
        <dbReference type="ARBA" id="ARBA00022741"/>
    </source>
</evidence>
<dbReference type="SUPFAM" id="SSF47323">
    <property type="entry name" value="Anticodon-binding domain of a subclass of class I aminoacyl-tRNA synthetases"/>
    <property type="match status" value="1"/>
</dbReference>
<evidence type="ECO:0000256" key="4">
    <source>
        <dbReference type="ARBA" id="ARBA00022490"/>
    </source>
</evidence>
<dbReference type="NCBIfam" id="TIGR00422">
    <property type="entry name" value="valS"/>
    <property type="match status" value="1"/>
</dbReference>